<protein>
    <recommendedName>
        <fullName evidence="3">Dicarboxylate transport domain-containing protein</fullName>
    </recommendedName>
</protein>
<dbReference type="Pfam" id="PF11739">
    <property type="entry name" value="YdbH-like"/>
    <property type="match status" value="1"/>
</dbReference>
<evidence type="ECO:0008006" key="3">
    <source>
        <dbReference type="Google" id="ProtNLM"/>
    </source>
</evidence>
<name>A0ABM8B431_9BACT</name>
<dbReference type="EMBL" id="AP026709">
    <property type="protein sequence ID" value="BDQ38518.1"/>
    <property type="molecule type" value="Genomic_DNA"/>
</dbReference>
<dbReference type="Proteomes" id="UP001317742">
    <property type="component" value="Chromosome"/>
</dbReference>
<sequence length="750" mass="80653">MALDMGVELTEFRINHAGLFSADIGPIQIGKKADALKLSNVHVTYTPASLKLKRINTVVLDGVSLACSYEDGKLTLPLLDLLPKSKNNDEAGNAIPDTPFDELVIQNSILHCTIDGKPFSIPFDAAITPDKVIQFNIRLRPRDQMMVVSGKLGPTLDDLFFAVNTDTFRLGPFNDFLPVPINGEMTLDMNGAINLSQPEAMTGEFKLSIGKSDLSSLGIQLVENAGILIKGKLEEQEVFFSMPPVSVVTPFPITAEIRSGRIAKESLFAQFSLAGAGVEMGGRLEADKIADDTNGLWDVAFTAANPNNLVVNTSGRVINLAGFIFSMQGTAGPKSANMTLNCATNGAGLGGTTVRSGRMRLTLPLAWPAPKQHTSGKMSLSNVRMDDRTLGNISARIRQQGTDVAYNGTLFTKLLPDLRIPFSGVASMISNRASLNFGIKRYTLPNGFSPETLVPALKDIILAGVLDVDGAITINDDGLHSRLGAFFTNGQMTMSEGATSISGIRLSFASPDLLSMRSAPAQTLSFDEVKAGGIVIRNGEIAYQLEPKGVVLVEQAGFDWAGGHVSSRAFRVVPGSEEYAVTMFCSELRLSEILSQLGLAEAQGEAAMSGELPIIWKSGKISFNSGFLHSTPGQGGVIRVQAMEDLVAAIPEGTPQRGQIELAQAAVRDFEYKWVRIKADTVGEDLLVRLSVDGKPAGTLPFVYKREFGGFMRVTGDVKGSNFQGLRLDVNFSVPLDRILLYKDIVNMIE</sequence>
<dbReference type="InterPro" id="IPR021730">
    <property type="entry name" value="YdbH"/>
</dbReference>
<evidence type="ECO:0000313" key="2">
    <source>
        <dbReference type="Proteomes" id="UP001317742"/>
    </source>
</evidence>
<evidence type="ECO:0000313" key="1">
    <source>
        <dbReference type="EMBL" id="BDQ38518.1"/>
    </source>
</evidence>
<accession>A0ABM8B431</accession>
<proteinExistence type="predicted"/>
<keyword evidence="2" id="KW-1185">Reference proteome</keyword>
<organism evidence="1 2">
    <name type="scientific">Pseudodesulfovibrio nedwellii</name>
    <dbReference type="NCBI Taxonomy" id="2973072"/>
    <lineage>
        <taxon>Bacteria</taxon>
        <taxon>Pseudomonadati</taxon>
        <taxon>Thermodesulfobacteriota</taxon>
        <taxon>Desulfovibrionia</taxon>
        <taxon>Desulfovibrionales</taxon>
        <taxon>Desulfovibrionaceae</taxon>
    </lineage>
</organism>
<reference evidence="1 2" key="1">
    <citation type="submission" date="2022-08" db="EMBL/GenBank/DDBJ databases">
        <title>Genome Sequence of the sulphate-reducing bacterium, Pseudodesulfovibrio sp. SYK.</title>
        <authorList>
            <person name="Kondo R."/>
            <person name="Kataoka T."/>
        </authorList>
    </citation>
    <scope>NUCLEOTIDE SEQUENCE [LARGE SCALE GENOMIC DNA]</scope>
    <source>
        <strain evidence="1 2">SYK</strain>
    </source>
</reference>
<gene>
    <name evidence="1" type="ORF">SYK_28780</name>
</gene>